<evidence type="ECO:0000313" key="11">
    <source>
        <dbReference type="Proteomes" id="UP001596105"/>
    </source>
</evidence>
<dbReference type="Pfam" id="PF03786">
    <property type="entry name" value="UxuA"/>
    <property type="match status" value="1"/>
</dbReference>
<comment type="similarity">
    <text evidence="4 9">Belongs to the mannonate dehydratase family.</text>
</comment>
<evidence type="ECO:0000256" key="6">
    <source>
        <dbReference type="ARBA" id="ARBA00023004"/>
    </source>
</evidence>
<evidence type="ECO:0000313" key="10">
    <source>
        <dbReference type="EMBL" id="MFC5467985.1"/>
    </source>
</evidence>
<keyword evidence="11" id="KW-1185">Reference proteome</keyword>
<evidence type="ECO:0000256" key="5">
    <source>
        <dbReference type="ARBA" id="ARBA00012927"/>
    </source>
</evidence>
<sequence>MYMTFRWYGESDPVKLWQIRQIPGVRGIVSAIYDVPVGEEWPHGKIEELKATVEAAGLELSVIESVPVHEDIKLGLPTRDLYIDNYAKTLRNLAQAGIRIVCYNFMPVFDWTRSQLDYELEDGSNALIYEEEVVQRMNPLSGELQLPGWDSSYRKEDLRRLFDHYAEVDAEKLWDNLGYFVRKIMPVAEEVGVRMAIHPDDPPWPIFGLPRIITDGEALDRFLRLYDSPANGLCLCSGSLGADPGNDMAALARRFGAEGRINFVHARNVKHTGEKSFQESAHLSSAGSIDMAEFIRALRDVDFDGPCRPDHGRMIWGETGKPGYGLYDRALGAVYLNGLWEAYTKERAAAASGVLE</sequence>
<proteinExistence type="inferred from homology"/>
<evidence type="ECO:0000256" key="4">
    <source>
        <dbReference type="ARBA" id="ARBA00007389"/>
    </source>
</evidence>
<keyword evidence="6 9" id="KW-0408">Iron</keyword>
<dbReference type="PANTHER" id="PTHR30387:SF2">
    <property type="entry name" value="MANNONATE DEHYDRATASE"/>
    <property type="match status" value="1"/>
</dbReference>
<dbReference type="InterPro" id="IPR036237">
    <property type="entry name" value="Xyl_isomerase-like_sf"/>
</dbReference>
<comment type="cofactor">
    <cofactor evidence="9">
        <name>Fe(2+)</name>
        <dbReference type="ChEBI" id="CHEBI:29033"/>
    </cofactor>
    <cofactor evidence="9">
        <name>Mn(2+)</name>
        <dbReference type="ChEBI" id="CHEBI:29035"/>
    </cofactor>
</comment>
<evidence type="ECO:0000256" key="8">
    <source>
        <dbReference type="ARBA" id="ARBA00023239"/>
    </source>
</evidence>
<keyword evidence="8 9" id="KW-0456">Lyase</keyword>
<dbReference type="SUPFAM" id="SSF51658">
    <property type="entry name" value="Xylose isomerase-like"/>
    <property type="match status" value="1"/>
</dbReference>
<dbReference type="NCBIfam" id="TIGR00695">
    <property type="entry name" value="uxuA"/>
    <property type="match status" value="1"/>
</dbReference>
<comment type="catalytic activity">
    <reaction evidence="1 9">
        <text>D-mannonate = 2-dehydro-3-deoxy-D-gluconate + H2O</text>
        <dbReference type="Rhea" id="RHEA:20097"/>
        <dbReference type="ChEBI" id="CHEBI:15377"/>
        <dbReference type="ChEBI" id="CHEBI:17767"/>
        <dbReference type="ChEBI" id="CHEBI:57990"/>
        <dbReference type="EC" id="4.2.1.8"/>
    </reaction>
</comment>
<dbReference type="InterPro" id="IPR004628">
    <property type="entry name" value="Man_deHydtase"/>
</dbReference>
<gene>
    <name evidence="9 10" type="primary">uxuA</name>
    <name evidence="10" type="ORF">ACFPPD_04580</name>
</gene>
<accession>A0ABW0LQ19</accession>
<dbReference type="GO" id="GO:0008927">
    <property type="term" value="F:mannonate dehydratase activity"/>
    <property type="evidence" value="ECO:0007669"/>
    <property type="project" value="UniProtKB-EC"/>
</dbReference>
<organism evidence="10 11">
    <name type="scientific">Cohnella suwonensis</name>
    <dbReference type="NCBI Taxonomy" id="696072"/>
    <lineage>
        <taxon>Bacteria</taxon>
        <taxon>Bacillati</taxon>
        <taxon>Bacillota</taxon>
        <taxon>Bacilli</taxon>
        <taxon>Bacillales</taxon>
        <taxon>Paenibacillaceae</taxon>
        <taxon>Cohnella</taxon>
    </lineage>
</organism>
<dbReference type="RefSeq" id="WP_209743563.1">
    <property type="nucleotide sequence ID" value="NZ_JBHSMH010000005.1"/>
</dbReference>
<comment type="function">
    <text evidence="2 9">Catalyzes the dehydration of D-mannonate.</text>
</comment>
<keyword evidence="7 9" id="KW-0464">Manganese</keyword>
<name>A0ABW0LQ19_9BACL</name>
<dbReference type="PIRSF" id="PIRSF016049">
    <property type="entry name" value="Man_dehyd"/>
    <property type="match status" value="1"/>
</dbReference>
<dbReference type="EMBL" id="JBHSMH010000005">
    <property type="protein sequence ID" value="MFC5467985.1"/>
    <property type="molecule type" value="Genomic_DNA"/>
</dbReference>
<dbReference type="HAMAP" id="MF_00106">
    <property type="entry name" value="UxuA"/>
    <property type="match status" value="1"/>
</dbReference>
<comment type="pathway">
    <text evidence="3 9">Carbohydrate metabolism; pentose and glucuronate interconversion.</text>
</comment>
<dbReference type="NCBIfam" id="NF003027">
    <property type="entry name" value="PRK03906.1"/>
    <property type="match status" value="2"/>
</dbReference>
<evidence type="ECO:0000256" key="3">
    <source>
        <dbReference type="ARBA" id="ARBA00004892"/>
    </source>
</evidence>
<dbReference type="Gene3D" id="3.20.20.150">
    <property type="entry name" value="Divalent-metal-dependent TIM barrel enzymes"/>
    <property type="match status" value="1"/>
</dbReference>
<protein>
    <recommendedName>
        <fullName evidence="5 9">Mannonate dehydratase</fullName>
        <ecNumber evidence="5 9">4.2.1.8</ecNumber>
    </recommendedName>
    <alternativeName>
        <fullName evidence="9">D-mannonate hydro-lyase</fullName>
    </alternativeName>
</protein>
<evidence type="ECO:0000256" key="7">
    <source>
        <dbReference type="ARBA" id="ARBA00023211"/>
    </source>
</evidence>
<evidence type="ECO:0000256" key="1">
    <source>
        <dbReference type="ARBA" id="ARBA00001794"/>
    </source>
</evidence>
<comment type="caution">
    <text evidence="10">The sequence shown here is derived from an EMBL/GenBank/DDBJ whole genome shotgun (WGS) entry which is preliminary data.</text>
</comment>
<evidence type="ECO:0000256" key="2">
    <source>
        <dbReference type="ARBA" id="ARBA00002713"/>
    </source>
</evidence>
<reference evidence="11" key="1">
    <citation type="journal article" date="2019" name="Int. J. Syst. Evol. Microbiol.">
        <title>The Global Catalogue of Microorganisms (GCM) 10K type strain sequencing project: providing services to taxonomists for standard genome sequencing and annotation.</title>
        <authorList>
            <consortium name="The Broad Institute Genomics Platform"/>
            <consortium name="The Broad Institute Genome Sequencing Center for Infectious Disease"/>
            <person name="Wu L."/>
            <person name="Ma J."/>
        </authorList>
    </citation>
    <scope>NUCLEOTIDE SEQUENCE [LARGE SCALE GENOMIC DNA]</scope>
    <source>
        <strain evidence="11">CCUG 57113</strain>
    </source>
</reference>
<dbReference type="Proteomes" id="UP001596105">
    <property type="component" value="Unassembled WGS sequence"/>
</dbReference>
<dbReference type="EC" id="4.2.1.8" evidence="5 9"/>
<evidence type="ECO:0000256" key="9">
    <source>
        <dbReference type="HAMAP-Rule" id="MF_00106"/>
    </source>
</evidence>
<dbReference type="PANTHER" id="PTHR30387">
    <property type="entry name" value="MANNONATE DEHYDRATASE"/>
    <property type="match status" value="1"/>
</dbReference>